<reference evidence="3" key="1">
    <citation type="journal article" date="2010" name="Genome Res.">
        <title>Population genomic sequencing of Coccidioides fungi reveals recent hybridization and transposon control.</title>
        <authorList>
            <person name="Neafsey D.E."/>
            <person name="Barker B.M."/>
            <person name="Sharpton T.J."/>
            <person name="Stajich J.E."/>
            <person name="Park D.J."/>
            <person name="Whiston E."/>
            <person name="Hung C.-Y."/>
            <person name="McMahan C."/>
            <person name="White J."/>
            <person name="Sykes S."/>
            <person name="Heiman D."/>
            <person name="Young S."/>
            <person name="Zeng Q."/>
            <person name="Abouelleil A."/>
            <person name="Aftuck L."/>
            <person name="Bessette D."/>
            <person name="Brown A."/>
            <person name="FitzGerald M."/>
            <person name="Lui A."/>
            <person name="Macdonald J.P."/>
            <person name="Priest M."/>
            <person name="Orbach M.J."/>
            <person name="Galgiani J.N."/>
            <person name="Kirkland T.N."/>
            <person name="Cole G.T."/>
            <person name="Birren B.W."/>
            <person name="Henn M.R."/>
            <person name="Taylor J.W."/>
            <person name="Rounsley S.D."/>
        </authorList>
    </citation>
    <scope>NUCLEOTIDE SEQUENCE [LARGE SCALE GENOMIC DNA]</scope>
    <source>
        <strain evidence="3">RMSCC 3703</strain>
    </source>
</reference>
<evidence type="ECO:0000259" key="1">
    <source>
        <dbReference type="PROSITE" id="PS50011"/>
    </source>
</evidence>
<dbReference type="InterPro" id="IPR000719">
    <property type="entry name" value="Prot_kinase_dom"/>
</dbReference>
<dbReference type="STRING" id="454286.A0A0J8QVK9"/>
<accession>A0A0J8QVK9</accession>
<organism evidence="2 3">
    <name type="scientific">Coccidioides immitis RMSCC 3703</name>
    <dbReference type="NCBI Taxonomy" id="454286"/>
    <lineage>
        <taxon>Eukaryota</taxon>
        <taxon>Fungi</taxon>
        <taxon>Dikarya</taxon>
        <taxon>Ascomycota</taxon>
        <taxon>Pezizomycotina</taxon>
        <taxon>Eurotiomycetes</taxon>
        <taxon>Eurotiomycetidae</taxon>
        <taxon>Onygenales</taxon>
        <taxon>Onygenaceae</taxon>
        <taxon>Coccidioides</taxon>
    </lineage>
</organism>
<dbReference type="GO" id="GO:0005524">
    <property type="term" value="F:ATP binding"/>
    <property type="evidence" value="ECO:0007669"/>
    <property type="project" value="InterPro"/>
</dbReference>
<dbReference type="Gene3D" id="1.10.510.10">
    <property type="entry name" value="Transferase(Phosphotransferase) domain 1"/>
    <property type="match status" value="1"/>
</dbReference>
<dbReference type="PROSITE" id="PS50011">
    <property type="entry name" value="PROTEIN_KINASE_DOM"/>
    <property type="match status" value="1"/>
</dbReference>
<dbReference type="EMBL" id="DS268139">
    <property type="protein sequence ID" value="KMU75348.1"/>
    <property type="molecule type" value="Genomic_DNA"/>
</dbReference>
<dbReference type="SUPFAM" id="SSF56112">
    <property type="entry name" value="Protein kinase-like (PK-like)"/>
    <property type="match status" value="1"/>
</dbReference>
<feature type="domain" description="Protein kinase" evidence="1">
    <location>
        <begin position="1"/>
        <end position="266"/>
    </location>
</feature>
<keyword evidence="2" id="KW-0418">Kinase</keyword>
<gene>
    <name evidence="2" type="ORF">CISG_04767</name>
</gene>
<name>A0A0J8QVK9_COCIT</name>
<dbReference type="Proteomes" id="UP000054559">
    <property type="component" value="Unassembled WGS sequence"/>
</dbReference>
<dbReference type="InterPro" id="IPR011009">
    <property type="entry name" value="Kinase-like_dom_sf"/>
</dbReference>
<evidence type="ECO:0000313" key="2">
    <source>
        <dbReference type="EMBL" id="KMU75348.1"/>
    </source>
</evidence>
<proteinExistence type="predicted"/>
<dbReference type="GO" id="GO:0004672">
    <property type="term" value="F:protein kinase activity"/>
    <property type="evidence" value="ECO:0007669"/>
    <property type="project" value="InterPro"/>
</dbReference>
<keyword evidence="2" id="KW-0808">Transferase</keyword>
<evidence type="ECO:0000313" key="3">
    <source>
        <dbReference type="Proteomes" id="UP000054559"/>
    </source>
</evidence>
<dbReference type="AlphaFoldDB" id="A0A0J8QVK9"/>
<protein>
    <submittedName>
        <fullName evidence="2">Casein kinase family protein</fullName>
    </submittedName>
</protein>
<dbReference type="OrthoDB" id="4496730at2759"/>
<dbReference type="Gene3D" id="3.30.200.20">
    <property type="entry name" value="Phosphorylase Kinase, domain 1"/>
    <property type="match status" value="1"/>
</dbReference>
<sequence>MAFSNIYGDYEVRMPMTGLAEVYLGRSMTTERAAFLKIGSTPACVTSLSAEARILCDLAGVPGVPQLLWSETVPAHTVIVTDVYRPTLGAIYKQAGRRLGLDLILSLGEQLLSRLEWIHSRSISHGNLTPEALAGGAGGSWQSHQLFITDFQCAKRIDEPSAIWPAQQADLKALGAILIYLLGSCDSWDEFQKEGIPEGAEIPALITTFCECHLQVEKIGKEICLPADDAPGLRLLRSLSEVMELYMSILLQKRMTRQHLLPKPYDLPSRLWRDLRWYLAAVADMTVDFQKVVIEMIYGFMAALSDVVPCYRLHWLGNLITLADERGRVDTDNTKEEALKRAKWGWREHYNTLEVELMPMSSPQILS</sequence>